<sequence length="172" mass="18846">MTPVLGLHHIGFTVPDMEEAVAFFRDVFGAVTIMECGSVDVDDAFMSTHLGVPKGVRIADQRVIQVGRGGSLELFEYRGVEGEQHLKHNGEAGAMHIAFEVDDAYAVAERMRAARIDLLEGPTLIEGGPMHNLVWLYLRAPWGQYLEIVSQNGPLGYEADGGPRLWTPSQGK</sequence>
<dbReference type="GO" id="GO:0016829">
    <property type="term" value="F:lyase activity"/>
    <property type="evidence" value="ECO:0007669"/>
    <property type="project" value="UniProtKB-KW"/>
</dbReference>
<dbReference type="SUPFAM" id="SSF54593">
    <property type="entry name" value="Glyoxalase/Bleomycin resistance protein/Dihydroxybiphenyl dioxygenase"/>
    <property type="match status" value="1"/>
</dbReference>
<dbReference type="Proteomes" id="UP000243859">
    <property type="component" value="Unassembled WGS sequence"/>
</dbReference>
<dbReference type="InterPro" id="IPR004360">
    <property type="entry name" value="Glyas_Fos-R_dOase_dom"/>
</dbReference>
<keyword evidence="4" id="KW-1185">Reference proteome</keyword>
<dbReference type="GO" id="GO:0051213">
    <property type="term" value="F:dioxygenase activity"/>
    <property type="evidence" value="ECO:0007669"/>
    <property type="project" value="UniProtKB-KW"/>
</dbReference>
<reference evidence="3 4" key="1">
    <citation type="submission" date="2018-04" db="EMBL/GenBank/DDBJ databases">
        <title>Genomic Encyclopedia of Archaeal and Bacterial Type Strains, Phase II (KMG-II): from individual species to whole genera.</title>
        <authorList>
            <person name="Goeker M."/>
        </authorList>
    </citation>
    <scope>NUCLEOTIDE SEQUENCE [LARGE SCALE GENOMIC DNA]</scope>
    <source>
        <strain evidence="3 4">DSM 18064</strain>
    </source>
</reference>
<dbReference type="GO" id="GO:0046872">
    <property type="term" value="F:metal ion binding"/>
    <property type="evidence" value="ECO:0007669"/>
    <property type="project" value="UniProtKB-KW"/>
</dbReference>
<evidence type="ECO:0000259" key="2">
    <source>
        <dbReference type="PROSITE" id="PS51819"/>
    </source>
</evidence>
<dbReference type="AlphaFoldDB" id="A0A2T5BNX9"/>
<dbReference type="InterPro" id="IPR051785">
    <property type="entry name" value="MMCE/EMCE_epimerase"/>
</dbReference>
<dbReference type="Pfam" id="PF00903">
    <property type="entry name" value="Glyoxalase"/>
    <property type="match status" value="1"/>
</dbReference>
<dbReference type="GO" id="GO:0046491">
    <property type="term" value="P:L-methylmalonyl-CoA metabolic process"/>
    <property type="evidence" value="ECO:0007669"/>
    <property type="project" value="TreeGrafter"/>
</dbReference>
<name>A0A2T5BNX9_9RHOB</name>
<dbReference type="PANTHER" id="PTHR43048:SF6">
    <property type="entry name" value="BLR8189 PROTEIN"/>
    <property type="match status" value="1"/>
</dbReference>
<feature type="domain" description="VOC" evidence="2">
    <location>
        <begin position="6"/>
        <end position="151"/>
    </location>
</feature>
<gene>
    <name evidence="3" type="ORF">C8N32_1248</name>
</gene>
<keyword evidence="3" id="KW-0560">Oxidoreductase</keyword>
<dbReference type="EMBL" id="QAAA01000024">
    <property type="protein sequence ID" value="PTN00714.1"/>
    <property type="molecule type" value="Genomic_DNA"/>
</dbReference>
<comment type="caution">
    <text evidence="3">The sequence shown here is derived from an EMBL/GenBank/DDBJ whole genome shotgun (WGS) entry which is preliminary data.</text>
</comment>
<dbReference type="PANTHER" id="PTHR43048">
    <property type="entry name" value="METHYLMALONYL-COA EPIMERASE"/>
    <property type="match status" value="1"/>
</dbReference>
<dbReference type="RefSeq" id="WP_107893491.1">
    <property type="nucleotide sequence ID" value="NZ_NHSI01000040.1"/>
</dbReference>
<evidence type="ECO:0000313" key="3">
    <source>
        <dbReference type="EMBL" id="PTN00714.1"/>
    </source>
</evidence>
<evidence type="ECO:0000256" key="1">
    <source>
        <dbReference type="ARBA" id="ARBA00022723"/>
    </source>
</evidence>
<accession>A0A2T5BNX9</accession>
<dbReference type="InterPro" id="IPR037523">
    <property type="entry name" value="VOC_core"/>
</dbReference>
<evidence type="ECO:0000313" key="4">
    <source>
        <dbReference type="Proteomes" id="UP000243859"/>
    </source>
</evidence>
<dbReference type="PROSITE" id="PS51819">
    <property type="entry name" value="VOC"/>
    <property type="match status" value="1"/>
</dbReference>
<dbReference type="Gene3D" id="3.10.180.10">
    <property type="entry name" value="2,3-Dihydroxybiphenyl 1,2-Dioxygenase, domain 1"/>
    <property type="match status" value="1"/>
</dbReference>
<dbReference type="GO" id="GO:0004493">
    <property type="term" value="F:methylmalonyl-CoA epimerase activity"/>
    <property type="evidence" value="ECO:0007669"/>
    <property type="project" value="TreeGrafter"/>
</dbReference>
<keyword evidence="1" id="KW-0479">Metal-binding</keyword>
<dbReference type="InterPro" id="IPR029068">
    <property type="entry name" value="Glyas_Bleomycin-R_OHBP_Dase"/>
</dbReference>
<keyword evidence="3" id="KW-0223">Dioxygenase</keyword>
<protein>
    <submittedName>
        <fullName evidence="3">Catechol 2,3-dioxygenase-like lactoylglutathione lyase family enzyme</fullName>
    </submittedName>
</protein>
<organism evidence="3 4">
    <name type="scientific">Rhodovulum imhoffii</name>
    <dbReference type="NCBI Taxonomy" id="365340"/>
    <lineage>
        <taxon>Bacteria</taxon>
        <taxon>Pseudomonadati</taxon>
        <taxon>Pseudomonadota</taxon>
        <taxon>Alphaproteobacteria</taxon>
        <taxon>Rhodobacterales</taxon>
        <taxon>Paracoccaceae</taxon>
        <taxon>Rhodovulum</taxon>
    </lineage>
</organism>
<dbReference type="OrthoDB" id="2613830at2"/>
<keyword evidence="3" id="KW-0456">Lyase</keyword>
<proteinExistence type="predicted"/>